<sequence>MVCAFAHSYANNPAADTKRHGLNLFKFDIISRHAFALA</sequence>
<accession>B9D2B7</accession>
<proteinExistence type="predicted"/>
<keyword evidence="2" id="KW-1185">Reference proteome</keyword>
<dbReference type="AlphaFoldDB" id="B9D2B7"/>
<reference evidence="1 2" key="1">
    <citation type="submission" date="2008-08" db="EMBL/GenBank/DDBJ databases">
        <authorList>
            <person name="Madupu R."/>
            <person name="Durkin A.S."/>
            <person name="Torralba M."/>
            <person name="Methe B."/>
            <person name="Sutton G.G."/>
            <person name="Strausberg R.L."/>
            <person name="Nelson K.E."/>
        </authorList>
    </citation>
    <scope>NUCLEOTIDE SEQUENCE [LARGE SCALE GENOMIC DNA]</scope>
    <source>
        <strain evidence="1 2">RM3267</strain>
    </source>
</reference>
<organism evidence="1 2">
    <name type="scientific">Campylobacter rectus RM3267</name>
    <dbReference type="NCBI Taxonomy" id="553218"/>
    <lineage>
        <taxon>Bacteria</taxon>
        <taxon>Pseudomonadati</taxon>
        <taxon>Campylobacterota</taxon>
        <taxon>Epsilonproteobacteria</taxon>
        <taxon>Campylobacterales</taxon>
        <taxon>Campylobacteraceae</taxon>
        <taxon>Campylobacter</taxon>
    </lineage>
</organism>
<evidence type="ECO:0000313" key="1">
    <source>
        <dbReference type="EMBL" id="EEF13813.1"/>
    </source>
</evidence>
<comment type="caution">
    <text evidence="1">The sequence shown here is derived from an EMBL/GenBank/DDBJ whole genome shotgun (WGS) entry which is preliminary data.</text>
</comment>
<name>B9D2B7_CAMRE</name>
<dbReference type="EMBL" id="ACFU01000013">
    <property type="protein sequence ID" value="EEF13813.1"/>
    <property type="molecule type" value="Genomic_DNA"/>
</dbReference>
<dbReference type="Proteomes" id="UP000003082">
    <property type="component" value="Unassembled WGS sequence"/>
</dbReference>
<protein>
    <submittedName>
        <fullName evidence="1">Uncharacterized protein</fullName>
    </submittedName>
</protein>
<evidence type="ECO:0000313" key="2">
    <source>
        <dbReference type="Proteomes" id="UP000003082"/>
    </source>
</evidence>
<dbReference type="STRING" id="553218.CAMRE0001_0342"/>
<gene>
    <name evidence="1" type="ORF">CAMRE0001_0342</name>
</gene>